<evidence type="ECO:0000313" key="3">
    <source>
        <dbReference type="EMBL" id="KAJ4429670.1"/>
    </source>
</evidence>
<dbReference type="PANTHER" id="PTHR13958">
    <property type="entry name" value="CENTROSOME-ASSOCIATED PROTEIN 350"/>
    <property type="match status" value="1"/>
</dbReference>
<protein>
    <recommendedName>
        <fullName evidence="2">DUF4378 domain-containing protein</fullName>
    </recommendedName>
</protein>
<sequence>MSPGSSTESYPAFARIGLRENPGKKLNQVELGLSENGEPEGNDNEAFSHEWFDENFVLSDTQREAEQLRLQQLQIEQEIQELEQAQEQLPCFYFREIPDKPPPPYTPPDQTSRNCAASTVGVAHRENAENSHFIPSSAKELTSLTLEVTNYLHNVLACSGDLEQVEAPPEFYEDNAFTHLSDIRQCSRRIFKKLVFDLIRDIVKEVYSWESERPCAPWEWSAFSHKRRKSPPKSKEMLQEMVQKQVITFFGYTPKTYKERIEIRWSRKKRDYVDEILMKESRERESTWNNYDEDEVIVKNEITLGILDSLIGETVQIVSNIRKAKLKNVYDLINIF</sequence>
<keyword evidence="4" id="KW-1185">Reference proteome</keyword>
<organism evidence="3 4">
    <name type="scientific">Periplaneta americana</name>
    <name type="common">American cockroach</name>
    <name type="synonym">Blatta americana</name>
    <dbReference type="NCBI Taxonomy" id="6978"/>
    <lineage>
        <taxon>Eukaryota</taxon>
        <taxon>Metazoa</taxon>
        <taxon>Ecdysozoa</taxon>
        <taxon>Arthropoda</taxon>
        <taxon>Hexapoda</taxon>
        <taxon>Insecta</taxon>
        <taxon>Pterygota</taxon>
        <taxon>Neoptera</taxon>
        <taxon>Polyneoptera</taxon>
        <taxon>Dictyoptera</taxon>
        <taxon>Blattodea</taxon>
        <taxon>Blattoidea</taxon>
        <taxon>Blattidae</taxon>
        <taxon>Blattinae</taxon>
        <taxon>Periplaneta</taxon>
    </lineage>
</organism>
<evidence type="ECO:0000256" key="1">
    <source>
        <dbReference type="SAM" id="Coils"/>
    </source>
</evidence>
<dbReference type="InterPro" id="IPR028750">
    <property type="entry name" value="CEP350/CC187"/>
</dbReference>
<dbReference type="EMBL" id="JAJSOF020000033">
    <property type="protein sequence ID" value="KAJ4429670.1"/>
    <property type="molecule type" value="Genomic_DNA"/>
</dbReference>
<comment type="caution">
    <text evidence="3">The sequence shown here is derived from an EMBL/GenBank/DDBJ whole genome shotgun (WGS) entry which is preliminary data.</text>
</comment>
<feature type="coiled-coil region" evidence="1">
    <location>
        <begin position="58"/>
        <end position="88"/>
    </location>
</feature>
<feature type="domain" description="DUF4378" evidence="2">
    <location>
        <begin position="181"/>
        <end position="313"/>
    </location>
</feature>
<accession>A0ABQ8S6U3</accession>
<dbReference type="PANTHER" id="PTHR13958:SF3">
    <property type="entry name" value="CAP-GLY DOMAIN-CONTAINING PROTEIN-RELATED"/>
    <property type="match status" value="1"/>
</dbReference>
<dbReference type="InterPro" id="IPR025486">
    <property type="entry name" value="DUF4378"/>
</dbReference>
<evidence type="ECO:0000259" key="2">
    <source>
        <dbReference type="Pfam" id="PF14309"/>
    </source>
</evidence>
<dbReference type="Pfam" id="PF14309">
    <property type="entry name" value="DUF4378"/>
    <property type="match status" value="1"/>
</dbReference>
<keyword evidence="1" id="KW-0175">Coiled coil</keyword>
<name>A0ABQ8S6U3_PERAM</name>
<reference evidence="3 4" key="1">
    <citation type="journal article" date="2022" name="Allergy">
        <title>Genome assembly and annotation of Periplaneta americana reveal a comprehensive cockroach allergen profile.</title>
        <authorList>
            <person name="Wang L."/>
            <person name="Xiong Q."/>
            <person name="Saelim N."/>
            <person name="Wang L."/>
            <person name="Nong W."/>
            <person name="Wan A.T."/>
            <person name="Shi M."/>
            <person name="Liu X."/>
            <person name="Cao Q."/>
            <person name="Hui J.H.L."/>
            <person name="Sookrung N."/>
            <person name="Leung T.F."/>
            <person name="Tungtrongchitr A."/>
            <person name="Tsui S.K.W."/>
        </authorList>
    </citation>
    <scope>NUCLEOTIDE SEQUENCE [LARGE SCALE GENOMIC DNA]</scope>
    <source>
        <strain evidence="3">PWHHKU_190912</strain>
    </source>
</reference>
<evidence type="ECO:0000313" key="4">
    <source>
        <dbReference type="Proteomes" id="UP001148838"/>
    </source>
</evidence>
<dbReference type="Proteomes" id="UP001148838">
    <property type="component" value="Unassembled WGS sequence"/>
</dbReference>
<proteinExistence type="predicted"/>
<gene>
    <name evidence="3" type="ORF">ANN_21871</name>
</gene>